<accession>A0ACB7F4B6</accession>
<protein>
    <submittedName>
        <fullName evidence="1">Uncharacterized protein</fullName>
    </submittedName>
</protein>
<organism evidence="1 2">
    <name type="scientific">Nibea albiflora</name>
    <name type="common">Yellow drum</name>
    <name type="synonym">Corvina albiflora</name>
    <dbReference type="NCBI Taxonomy" id="240163"/>
    <lineage>
        <taxon>Eukaryota</taxon>
        <taxon>Metazoa</taxon>
        <taxon>Chordata</taxon>
        <taxon>Craniata</taxon>
        <taxon>Vertebrata</taxon>
        <taxon>Euteleostomi</taxon>
        <taxon>Actinopterygii</taxon>
        <taxon>Neopterygii</taxon>
        <taxon>Teleostei</taxon>
        <taxon>Neoteleostei</taxon>
        <taxon>Acanthomorphata</taxon>
        <taxon>Eupercaria</taxon>
        <taxon>Sciaenidae</taxon>
        <taxon>Nibea</taxon>
    </lineage>
</organism>
<dbReference type="EMBL" id="CM024806">
    <property type="protein sequence ID" value="KAG8008883.1"/>
    <property type="molecule type" value="Genomic_DNA"/>
</dbReference>
<proteinExistence type="predicted"/>
<keyword evidence="2" id="KW-1185">Reference proteome</keyword>
<comment type="caution">
    <text evidence="1">The sequence shown here is derived from an EMBL/GenBank/DDBJ whole genome shotgun (WGS) entry which is preliminary data.</text>
</comment>
<dbReference type="Proteomes" id="UP000805704">
    <property type="component" value="Chromosome 18"/>
</dbReference>
<name>A0ACB7F4B6_NIBAL</name>
<sequence>MFALNLLLKDLEVPSTSSSERGMVQFLQEVMPSQAWDWLKMQLHLCGVDRCHCGFFTEDATSLMFGNLFIFVFSVHTQSLGGAVRRRLLTVLPASRGRPRGSQNAGCLSPIPRPCGARSYVPESDSEPGAGDPQVGTRLASEEEAMDSDHSEEF</sequence>
<evidence type="ECO:0000313" key="2">
    <source>
        <dbReference type="Proteomes" id="UP000805704"/>
    </source>
</evidence>
<reference evidence="1" key="1">
    <citation type="submission" date="2020-04" db="EMBL/GenBank/DDBJ databases">
        <title>A chromosome-scale assembly and high-density genetic map of the yellow drum (Nibea albiflora) genome.</title>
        <authorList>
            <person name="Xu D."/>
            <person name="Zhang W."/>
            <person name="Chen R."/>
            <person name="Tan P."/>
            <person name="Wang L."/>
            <person name="Song H."/>
            <person name="Tian L."/>
            <person name="Zhu Q."/>
            <person name="Wang B."/>
        </authorList>
    </citation>
    <scope>NUCLEOTIDE SEQUENCE</scope>
    <source>
        <strain evidence="1">ZJHYS-2018</strain>
    </source>
</reference>
<gene>
    <name evidence="1" type="ORF">GBF38_011421</name>
</gene>
<evidence type="ECO:0000313" key="1">
    <source>
        <dbReference type="EMBL" id="KAG8008883.1"/>
    </source>
</evidence>